<dbReference type="Proteomes" id="UP000824533">
    <property type="component" value="Linkage Group LG18"/>
</dbReference>
<keyword evidence="2" id="KW-1185">Reference proteome</keyword>
<organism evidence="1 2">
    <name type="scientific">Dendrolimus kikuchii</name>
    <dbReference type="NCBI Taxonomy" id="765133"/>
    <lineage>
        <taxon>Eukaryota</taxon>
        <taxon>Metazoa</taxon>
        <taxon>Ecdysozoa</taxon>
        <taxon>Arthropoda</taxon>
        <taxon>Hexapoda</taxon>
        <taxon>Insecta</taxon>
        <taxon>Pterygota</taxon>
        <taxon>Neoptera</taxon>
        <taxon>Endopterygota</taxon>
        <taxon>Lepidoptera</taxon>
        <taxon>Glossata</taxon>
        <taxon>Ditrysia</taxon>
        <taxon>Bombycoidea</taxon>
        <taxon>Lasiocampidae</taxon>
        <taxon>Dendrolimus</taxon>
    </lineage>
</organism>
<name>A0ACC1CRQ8_9NEOP</name>
<sequence>MRDSVSDDEVEIVSPKERSPMTSIAEMNDQINEVMQEGRKIERIVPDPFKKSKQLVYSPPKMMTKVAAEVTKKSEECPSKALLKGTTSDEAASASTSTAVPAREPTRLLPVSPLKLKYKSTEEEVDACYKHIIGHVKNSRNLKTEIKNGVEAGATRLYKIAKKVEKALRELRDSKGTREKDNNDREQIKRGVQLENQETEVQENRTTKEKKDWKDNILSVYTVELKKNEVVYIISNSCINNACGSRTIYG</sequence>
<accession>A0ACC1CRQ8</accession>
<dbReference type="EMBL" id="CM034404">
    <property type="protein sequence ID" value="KAJ0174110.1"/>
    <property type="molecule type" value="Genomic_DNA"/>
</dbReference>
<evidence type="ECO:0000313" key="1">
    <source>
        <dbReference type="EMBL" id="KAJ0174110.1"/>
    </source>
</evidence>
<evidence type="ECO:0000313" key="2">
    <source>
        <dbReference type="Proteomes" id="UP000824533"/>
    </source>
</evidence>
<reference evidence="1 2" key="1">
    <citation type="journal article" date="2021" name="Front. Genet.">
        <title>Chromosome-Level Genome Assembly Reveals Significant Gene Expansion in the Toll and IMD Signaling Pathways of Dendrolimus kikuchii.</title>
        <authorList>
            <person name="Zhou J."/>
            <person name="Wu P."/>
            <person name="Xiong Z."/>
            <person name="Liu N."/>
            <person name="Zhao N."/>
            <person name="Ji M."/>
            <person name="Qiu Y."/>
            <person name="Yang B."/>
        </authorList>
    </citation>
    <scope>NUCLEOTIDE SEQUENCE [LARGE SCALE GENOMIC DNA]</scope>
    <source>
        <strain evidence="1">Ann1</strain>
    </source>
</reference>
<gene>
    <name evidence="1" type="ORF">K1T71_010256</name>
</gene>
<comment type="caution">
    <text evidence="1">The sequence shown here is derived from an EMBL/GenBank/DDBJ whole genome shotgun (WGS) entry which is preliminary data.</text>
</comment>
<protein>
    <submittedName>
        <fullName evidence="1">Uncharacterized protein</fullName>
    </submittedName>
</protein>
<proteinExistence type="predicted"/>